<sequence length="71" mass="7743">MRPRQSGGDAREGRTFDGRARTEFDGGCLVCFLVSHARGLATAHDNPFEIHMCRRRAAGGVSGRRARVDGL</sequence>
<accession>A0A830E7S1</accession>
<evidence type="ECO:0000313" key="2">
    <source>
        <dbReference type="Proteomes" id="UP000646833"/>
    </source>
</evidence>
<name>A0A830E7S1_9EURY</name>
<reference evidence="1" key="1">
    <citation type="journal article" date="2014" name="Int. J. Syst. Evol. Microbiol.">
        <title>Complete genome sequence of Corynebacterium casei LMG S-19264T (=DSM 44701T), isolated from a smear-ripened cheese.</title>
        <authorList>
            <consortium name="US DOE Joint Genome Institute (JGI-PGF)"/>
            <person name="Walter F."/>
            <person name="Albersmeier A."/>
            <person name="Kalinowski J."/>
            <person name="Ruckert C."/>
        </authorList>
    </citation>
    <scope>NUCLEOTIDE SEQUENCE</scope>
    <source>
        <strain evidence="1">CCM 7217</strain>
    </source>
</reference>
<evidence type="ECO:0000313" key="1">
    <source>
        <dbReference type="EMBL" id="GGC62792.1"/>
    </source>
</evidence>
<proteinExistence type="predicted"/>
<protein>
    <submittedName>
        <fullName evidence="1">Uncharacterized protein</fullName>
    </submittedName>
</protein>
<gene>
    <name evidence="1" type="ORF">GCM10007209_26160</name>
</gene>
<dbReference type="EMBL" id="BMCI01000004">
    <property type="protein sequence ID" value="GGC62792.1"/>
    <property type="molecule type" value="Genomic_DNA"/>
</dbReference>
<comment type="caution">
    <text evidence="1">The sequence shown here is derived from an EMBL/GenBank/DDBJ whole genome shotgun (WGS) entry which is preliminary data.</text>
</comment>
<dbReference type="AlphaFoldDB" id="A0A830E7S1"/>
<reference evidence="1" key="2">
    <citation type="submission" date="2020-09" db="EMBL/GenBank/DDBJ databases">
        <authorList>
            <person name="Sun Q."/>
            <person name="Sedlacek I."/>
        </authorList>
    </citation>
    <scope>NUCLEOTIDE SEQUENCE</scope>
    <source>
        <strain evidence="1">CCM 7217</strain>
    </source>
</reference>
<organism evidence="1 2">
    <name type="scientific">Haloferax sulfurifontis</name>
    <dbReference type="NCBI Taxonomy" id="255616"/>
    <lineage>
        <taxon>Archaea</taxon>
        <taxon>Methanobacteriati</taxon>
        <taxon>Methanobacteriota</taxon>
        <taxon>Stenosarchaea group</taxon>
        <taxon>Halobacteria</taxon>
        <taxon>Halobacteriales</taxon>
        <taxon>Haloferacaceae</taxon>
        <taxon>Haloferax</taxon>
    </lineage>
</organism>
<dbReference type="Proteomes" id="UP000646833">
    <property type="component" value="Unassembled WGS sequence"/>
</dbReference>